<evidence type="ECO:0000256" key="2">
    <source>
        <dbReference type="ARBA" id="ARBA00022475"/>
    </source>
</evidence>
<feature type="transmembrane region" description="Helical" evidence="6">
    <location>
        <begin position="422"/>
        <end position="442"/>
    </location>
</feature>
<reference evidence="8 9" key="1">
    <citation type="journal article" date="2019" name="Int. J. Syst. Evol. Microbiol.">
        <title>The Global Catalogue of Microorganisms (GCM) 10K type strain sequencing project: providing services to taxonomists for standard genome sequencing and annotation.</title>
        <authorList>
            <consortium name="The Broad Institute Genomics Platform"/>
            <consortium name="The Broad Institute Genome Sequencing Center for Infectious Disease"/>
            <person name="Wu L."/>
            <person name="Ma J."/>
        </authorList>
    </citation>
    <scope>NUCLEOTIDE SEQUENCE [LARGE SCALE GENOMIC DNA]</scope>
    <source>
        <strain evidence="8 9">JCM 16365</strain>
    </source>
</reference>
<keyword evidence="5 6" id="KW-0472">Membrane</keyword>
<dbReference type="Pfam" id="PF02687">
    <property type="entry name" value="FtsX"/>
    <property type="match status" value="1"/>
</dbReference>
<accession>A0ABN3PEY7</accession>
<keyword evidence="9" id="KW-1185">Reference proteome</keyword>
<comment type="caution">
    <text evidence="8">The sequence shown here is derived from an EMBL/GenBank/DDBJ whole genome shotgun (WGS) entry which is preliminary data.</text>
</comment>
<feature type="transmembrane region" description="Helical" evidence="6">
    <location>
        <begin position="70"/>
        <end position="94"/>
    </location>
</feature>
<feature type="domain" description="ABC3 transporter permease C-terminal" evidence="7">
    <location>
        <begin position="88"/>
        <end position="188"/>
    </location>
</feature>
<dbReference type="InterPro" id="IPR003838">
    <property type="entry name" value="ABC3_permease_C"/>
</dbReference>
<evidence type="ECO:0000256" key="6">
    <source>
        <dbReference type="SAM" id="Phobius"/>
    </source>
</evidence>
<evidence type="ECO:0000313" key="9">
    <source>
        <dbReference type="Proteomes" id="UP001500274"/>
    </source>
</evidence>
<keyword evidence="3 6" id="KW-0812">Transmembrane</keyword>
<evidence type="ECO:0000313" key="8">
    <source>
        <dbReference type="EMBL" id="GAA2582115.1"/>
    </source>
</evidence>
<evidence type="ECO:0000256" key="4">
    <source>
        <dbReference type="ARBA" id="ARBA00022989"/>
    </source>
</evidence>
<evidence type="ECO:0000259" key="7">
    <source>
        <dbReference type="Pfam" id="PF02687"/>
    </source>
</evidence>
<comment type="subcellular location">
    <subcellularLocation>
        <location evidence="1">Cell membrane</location>
        <topology evidence="1">Multi-pass membrane protein</topology>
    </subcellularLocation>
</comment>
<keyword evidence="2" id="KW-1003">Cell membrane</keyword>
<protein>
    <recommendedName>
        <fullName evidence="7">ABC3 transporter permease C-terminal domain-containing protein</fullName>
    </recommendedName>
</protein>
<feature type="transmembrane region" description="Helical" evidence="6">
    <location>
        <begin position="161"/>
        <end position="186"/>
    </location>
</feature>
<dbReference type="Proteomes" id="UP001500274">
    <property type="component" value="Unassembled WGS sequence"/>
</dbReference>
<sequence length="455" mass="45793">MSALASQGAVRRTLTLSRLLARPSRQSRAAIVLPVVAFTATTTLLLIVAGGTRMFLTDDRGGVFTGMYGILAVLALVLLAVPLATLGAAAARLSSRRRDDRLATLRLLGATSGEVAAMTVLEAAATAAVGAALGAIVYAAILPLVGLLPFFGGPIGVAAVWAGFDVLALVLVGVVALATVSATLGLRRVALTPLGVRRRSDPAPRRRTAVVVGVIGVAAVTLIVLNLSAIGELVGPAVSVALLLALFAGSLGLLNLIGTPIVAARGRAMARRAGDAAHLIAGRELAAHAAVAWRRVSAIAMVSFIAVVGGAGMSLVALAGDDAADSGTVFADIRTGVLVTLASAFLLLACSVGVTQAASVLEDRELIVGLDRLGVPASDLARARRITVLLPLRWAALGGAIAGSALSLPIIGITLVLAPTSLLIIAGTFAVGVALVLASLASTEPLVRSIRRSVA</sequence>
<dbReference type="RefSeq" id="WP_344229362.1">
    <property type="nucleotide sequence ID" value="NZ_BAAARI010000014.1"/>
</dbReference>
<gene>
    <name evidence="8" type="ORF">GCM10009862_21490</name>
</gene>
<feature type="transmembrane region" description="Helical" evidence="6">
    <location>
        <begin position="207"/>
        <end position="231"/>
    </location>
</feature>
<feature type="transmembrane region" description="Helical" evidence="6">
    <location>
        <begin position="298"/>
        <end position="318"/>
    </location>
</feature>
<evidence type="ECO:0000256" key="1">
    <source>
        <dbReference type="ARBA" id="ARBA00004651"/>
    </source>
</evidence>
<organism evidence="8 9">
    <name type="scientific">Microbacterium binotii</name>
    <dbReference type="NCBI Taxonomy" id="462710"/>
    <lineage>
        <taxon>Bacteria</taxon>
        <taxon>Bacillati</taxon>
        <taxon>Actinomycetota</taxon>
        <taxon>Actinomycetes</taxon>
        <taxon>Micrococcales</taxon>
        <taxon>Microbacteriaceae</taxon>
        <taxon>Microbacterium</taxon>
    </lineage>
</organism>
<proteinExistence type="predicted"/>
<feature type="transmembrane region" description="Helical" evidence="6">
    <location>
        <begin position="115"/>
        <end position="141"/>
    </location>
</feature>
<evidence type="ECO:0000256" key="3">
    <source>
        <dbReference type="ARBA" id="ARBA00022692"/>
    </source>
</evidence>
<evidence type="ECO:0000256" key="5">
    <source>
        <dbReference type="ARBA" id="ARBA00023136"/>
    </source>
</evidence>
<feature type="transmembrane region" description="Helical" evidence="6">
    <location>
        <begin position="394"/>
        <end position="416"/>
    </location>
</feature>
<name>A0ABN3PEY7_9MICO</name>
<dbReference type="EMBL" id="BAAARI010000014">
    <property type="protein sequence ID" value="GAA2582115.1"/>
    <property type="molecule type" value="Genomic_DNA"/>
</dbReference>
<keyword evidence="4 6" id="KW-1133">Transmembrane helix</keyword>
<feature type="transmembrane region" description="Helical" evidence="6">
    <location>
        <begin position="29"/>
        <end position="50"/>
    </location>
</feature>
<feature type="transmembrane region" description="Helical" evidence="6">
    <location>
        <begin position="338"/>
        <end position="361"/>
    </location>
</feature>
<feature type="transmembrane region" description="Helical" evidence="6">
    <location>
        <begin position="237"/>
        <end position="263"/>
    </location>
</feature>